<feature type="compositionally biased region" description="Acidic residues" evidence="1">
    <location>
        <begin position="247"/>
        <end position="266"/>
    </location>
</feature>
<dbReference type="EMBL" id="JADGJD010000664">
    <property type="protein sequence ID" value="KAJ3049295.1"/>
    <property type="molecule type" value="Genomic_DNA"/>
</dbReference>
<dbReference type="Proteomes" id="UP001212841">
    <property type="component" value="Unassembled WGS sequence"/>
</dbReference>
<dbReference type="SUPFAM" id="SSF53098">
    <property type="entry name" value="Ribonuclease H-like"/>
    <property type="match status" value="1"/>
</dbReference>
<feature type="compositionally biased region" description="Polar residues" evidence="1">
    <location>
        <begin position="512"/>
        <end position="521"/>
    </location>
</feature>
<dbReference type="InterPro" id="IPR012337">
    <property type="entry name" value="RNaseH-like_sf"/>
</dbReference>
<comment type="caution">
    <text evidence="2">The sequence shown here is derived from an EMBL/GenBank/DDBJ whole genome shotgun (WGS) entry which is preliminary data.</text>
</comment>
<evidence type="ECO:0000313" key="2">
    <source>
        <dbReference type="EMBL" id="KAJ3049295.1"/>
    </source>
</evidence>
<keyword evidence="3" id="KW-1185">Reference proteome</keyword>
<evidence type="ECO:0008006" key="4">
    <source>
        <dbReference type="Google" id="ProtNLM"/>
    </source>
</evidence>
<accession>A0AAD5SA71</accession>
<proteinExistence type="predicted"/>
<dbReference type="InterPro" id="IPR036397">
    <property type="entry name" value="RNaseH_sf"/>
</dbReference>
<organism evidence="2 3">
    <name type="scientific">Rhizophlyctis rosea</name>
    <dbReference type="NCBI Taxonomy" id="64517"/>
    <lineage>
        <taxon>Eukaryota</taxon>
        <taxon>Fungi</taxon>
        <taxon>Fungi incertae sedis</taxon>
        <taxon>Chytridiomycota</taxon>
        <taxon>Chytridiomycota incertae sedis</taxon>
        <taxon>Chytridiomycetes</taxon>
        <taxon>Rhizophlyctidales</taxon>
        <taxon>Rhizophlyctidaceae</taxon>
        <taxon>Rhizophlyctis</taxon>
    </lineage>
</organism>
<dbReference type="Gene3D" id="3.30.420.10">
    <property type="entry name" value="Ribonuclease H-like superfamily/Ribonuclease H"/>
    <property type="match status" value="1"/>
</dbReference>
<evidence type="ECO:0000313" key="3">
    <source>
        <dbReference type="Proteomes" id="UP001212841"/>
    </source>
</evidence>
<feature type="compositionally biased region" description="Basic and acidic residues" evidence="1">
    <location>
        <begin position="495"/>
        <end position="507"/>
    </location>
</feature>
<feature type="region of interest" description="Disordered" evidence="1">
    <location>
        <begin position="478"/>
        <end position="579"/>
    </location>
</feature>
<feature type="region of interest" description="Disordered" evidence="1">
    <location>
        <begin position="1"/>
        <end position="40"/>
    </location>
</feature>
<dbReference type="AlphaFoldDB" id="A0AAD5SA71"/>
<sequence>MTSKLSFHDSLFSPIDTPETTEPAPETTVNKTEGDNKELPISLGMALEAISDDDEAALTSAREMTDGESNRKKKGKHADEGDFCEGFARLSVPAKVAASALCRHVTAALGGTENVFVNGVHPLGEHDEVMPVLVEISGPRSELKRLVESYEGGVFFGPGSPSFASAKGFIMLRKGLAELGENEHAETLNIDVTSVLSGSSFAGDGFEFRGGRSDFDDEGLRFGGESLGFNTGGSRLKRSREEVERNDSDEEEPESDEDDAFESDDYDVTHNNPSTNSTPPNPNFFRTIRIDGSEQITEAVLINDRRPVGFGDVREEQVYYTDGSQCEECMKDAGGKVRLVKMATHSKVNPFNASENTAIVCKQTNTSSGCAELEGVVLLLESAPDGIILRVFVDWVGMIVKCAKAVQHGVPAGRGAFGINLLLDRFKQALARKRDFALYMAWVKAHGTSDTASAGNRTADKLAKRLCIAELANTVAQKEQSGWTKHTPKKKKKQRDKEQRKATESASKKQKTGATSATIRNGATGTDTGSGSASGSGSLGGSGASLRGGVGYLARSGASRGGGGSESLSGLEGTFMQEY</sequence>
<protein>
    <recommendedName>
        <fullName evidence="4">RNase H type-1 domain-containing protein</fullName>
    </recommendedName>
</protein>
<evidence type="ECO:0000256" key="1">
    <source>
        <dbReference type="SAM" id="MobiDB-lite"/>
    </source>
</evidence>
<feature type="compositionally biased region" description="Low complexity" evidence="1">
    <location>
        <begin position="17"/>
        <end position="28"/>
    </location>
</feature>
<feature type="compositionally biased region" description="Gly residues" evidence="1">
    <location>
        <begin position="532"/>
        <end position="551"/>
    </location>
</feature>
<reference evidence="2" key="1">
    <citation type="submission" date="2020-05" db="EMBL/GenBank/DDBJ databases">
        <title>Phylogenomic resolution of chytrid fungi.</title>
        <authorList>
            <person name="Stajich J.E."/>
            <person name="Amses K."/>
            <person name="Simmons R."/>
            <person name="Seto K."/>
            <person name="Myers J."/>
            <person name="Bonds A."/>
            <person name="Quandt C.A."/>
            <person name="Barry K."/>
            <person name="Liu P."/>
            <person name="Grigoriev I."/>
            <person name="Longcore J.E."/>
            <person name="James T.Y."/>
        </authorList>
    </citation>
    <scope>NUCLEOTIDE SEQUENCE</scope>
    <source>
        <strain evidence="2">JEL0318</strain>
    </source>
</reference>
<feature type="region of interest" description="Disordered" evidence="1">
    <location>
        <begin position="223"/>
        <end position="283"/>
    </location>
</feature>
<gene>
    <name evidence="2" type="ORF">HK097_009694</name>
</gene>
<feature type="compositionally biased region" description="Low complexity" evidence="1">
    <location>
        <begin position="522"/>
        <end position="531"/>
    </location>
</feature>
<dbReference type="GO" id="GO:0003676">
    <property type="term" value="F:nucleic acid binding"/>
    <property type="evidence" value="ECO:0007669"/>
    <property type="project" value="InterPro"/>
</dbReference>
<name>A0AAD5SA71_9FUNG</name>